<evidence type="ECO:0000313" key="2">
    <source>
        <dbReference type="Proteomes" id="UP001222325"/>
    </source>
</evidence>
<dbReference type="EMBL" id="JARJCN010000048">
    <property type="protein sequence ID" value="KAJ7081764.1"/>
    <property type="molecule type" value="Genomic_DNA"/>
</dbReference>
<proteinExistence type="predicted"/>
<comment type="caution">
    <text evidence="1">The sequence shown here is derived from an EMBL/GenBank/DDBJ whole genome shotgun (WGS) entry which is preliminary data.</text>
</comment>
<keyword evidence="2" id="KW-1185">Reference proteome</keyword>
<feature type="non-terminal residue" evidence="1">
    <location>
        <position position="251"/>
    </location>
</feature>
<protein>
    <submittedName>
        <fullName evidence="1">Uncharacterized protein</fullName>
    </submittedName>
</protein>
<accession>A0AAD6XML3</accession>
<name>A0AAD6XML3_9AGAR</name>
<reference evidence="1" key="1">
    <citation type="submission" date="2023-03" db="EMBL/GenBank/DDBJ databases">
        <title>Massive genome expansion in bonnet fungi (Mycena s.s.) driven by repeated elements and novel gene families across ecological guilds.</title>
        <authorList>
            <consortium name="Lawrence Berkeley National Laboratory"/>
            <person name="Harder C.B."/>
            <person name="Miyauchi S."/>
            <person name="Viragh M."/>
            <person name="Kuo A."/>
            <person name="Thoen E."/>
            <person name="Andreopoulos B."/>
            <person name="Lu D."/>
            <person name="Skrede I."/>
            <person name="Drula E."/>
            <person name="Henrissat B."/>
            <person name="Morin E."/>
            <person name="Kohler A."/>
            <person name="Barry K."/>
            <person name="LaButti K."/>
            <person name="Morin E."/>
            <person name="Salamov A."/>
            <person name="Lipzen A."/>
            <person name="Mereny Z."/>
            <person name="Hegedus B."/>
            <person name="Baldrian P."/>
            <person name="Stursova M."/>
            <person name="Weitz H."/>
            <person name="Taylor A."/>
            <person name="Grigoriev I.V."/>
            <person name="Nagy L.G."/>
            <person name="Martin F."/>
            <person name="Kauserud H."/>
        </authorList>
    </citation>
    <scope>NUCLEOTIDE SEQUENCE</scope>
    <source>
        <strain evidence="1">CBHHK173m</strain>
    </source>
</reference>
<sequence length="251" mass="28391">MTGKVKAEIAYLRPINIVHPLYYPNLLSCPRCGSGDARWDGWNGTGSREVHGLRREETALGYQLRHETCVPDEGGGLTKSRSFVTTNQIFWEKWEHWKIPRGIPFFFSRCAISRDLFDLIIELRPSSTSGGLAENIKQLHLLEYHEHSLEYLEAYQKMHAAPGSLPFARTSIEPFSSPSGPGYNDGSITDDIIREVYMVFIQRTRSDESDEYLRNLHPGVCLSADNTFRAAGKATVVDTSKTRTKLMKGYS</sequence>
<evidence type="ECO:0000313" key="1">
    <source>
        <dbReference type="EMBL" id="KAJ7081764.1"/>
    </source>
</evidence>
<organism evidence="1 2">
    <name type="scientific">Mycena belliarum</name>
    <dbReference type="NCBI Taxonomy" id="1033014"/>
    <lineage>
        <taxon>Eukaryota</taxon>
        <taxon>Fungi</taxon>
        <taxon>Dikarya</taxon>
        <taxon>Basidiomycota</taxon>
        <taxon>Agaricomycotina</taxon>
        <taxon>Agaricomycetes</taxon>
        <taxon>Agaricomycetidae</taxon>
        <taxon>Agaricales</taxon>
        <taxon>Marasmiineae</taxon>
        <taxon>Mycenaceae</taxon>
        <taxon>Mycena</taxon>
    </lineage>
</organism>
<gene>
    <name evidence="1" type="ORF">B0H15DRAFT_912552</name>
</gene>
<dbReference type="AlphaFoldDB" id="A0AAD6XML3"/>
<dbReference type="Proteomes" id="UP001222325">
    <property type="component" value="Unassembled WGS sequence"/>
</dbReference>